<dbReference type="SUPFAM" id="SSF56935">
    <property type="entry name" value="Porins"/>
    <property type="match status" value="1"/>
</dbReference>
<keyword evidence="12" id="KW-1185">Reference proteome</keyword>
<comment type="caution">
    <text evidence="11">The sequence shown here is derived from an EMBL/GenBank/DDBJ whole genome shotgun (WGS) entry which is preliminary data.</text>
</comment>
<dbReference type="Proteomes" id="UP001589645">
    <property type="component" value="Unassembled WGS sequence"/>
</dbReference>
<evidence type="ECO:0000256" key="1">
    <source>
        <dbReference type="ARBA" id="ARBA00004571"/>
    </source>
</evidence>
<name>A0ABV5HIJ2_9VIBR</name>
<evidence type="ECO:0000256" key="10">
    <source>
        <dbReference type="SAM" id="SignalP"/>
    </source>
</evidence>
<comment type="subcellular location">
    <subcellularLocation>
        <location evidence="1">Cell outer membrane</location>
        <topology evidence="1">Multi-pass membrane protein</topology>
    </subcellularLocation>
</comment>
<sequence>MNNKYKHFSKAWTKKLSPICLALVASGLTAGAAAQGEVDSQIEALQSQITQAQQTLKALQASNGSESENASPVAETTSDALPTFTDQVSAQSGFSFNGYLRAGWFGAENGSPESYAIGSLGRFGNELSGWYDLTFKQRVYDKQGKQVEAVITFDGNSGLAKGVELEGQEENYFHFLDLYIRTKGFIPALPESELWVGRHAITGSEIQMLDWKSTRTNSGAGVGLDNIVLPEGSLNIALIREDLNYLDDSAQDNGVDVNSNIIDVRYQGYQLSDSLQLGFASKYQFANPGSSAKDAENSGNYPNVEDALSFSTIVNQQLMNNGFNEYTLQYTTNSIASSLASIAGGNPDFSAGINNYQGEHTDGYAVRFVSQGEKYLFDNQVLVAHAFVASHGEDIYNYDLASAHTDFDSVRAVVRPAYIWDQFNQTGVELGYFNQTNRVEGKDYDESGYKLTAYHAFKVATSMLGSRPEIRFYATYLKADENDITNFAFDGGNDDQLSFGVQAELWWF</sequence>
<accession>A0ABV5HIJ2</accession>
<evidence type="ECO:0000256" key="9">
    <source>
        <dbReference type="ARBA" id="ARBA00023237"/>
    </source>
</evidence>
<dbReference type="RefSeq" id="WP_390189406.1">
    <property type="nucleotide sequence ID" value="NZ_JBHMEP010000001.1"/>
</dbReference>
<keyword evidence="6" id="KW-0406">Ion transport</keyword>
<dbReference type="Pfam" id="PF02264">
    <property type="entry name" value="LamB"/>
    <property type="match status" value="1"/>
</dbReference>
<keyword evidence="4" id="KW-1134">Transmembrane beta strand</keyword>
<dbReference type="PANTHER" id="PTHR38762">
    <property type="entry name" value="CRYPTIC OUTER MEMBRANE PORIN BGLH-RELATED"/>
    <property type="match status" value="1"/>
</dbReference>
<keyword evidence="7" id="KW-0626">Porin</keyword>
<evidence type="ECO:0000313" key="12">
    <source>
        <dbReference type="Proteomes" id="UP001589645"/>
    </source>
</evidence>
<evidence type="ECO:0000256" key="7">
    <source>
        <dbReference type="ARBA" id="ARBA00023114"/>
    </source>
</evidence>
<keyword evidence="10" id="KW-0732">Signal</keyword>
<organism evidence="11 12">
    <name type="scientific">Vibrio olivae</name>
    <dbReference type="NCBI Taxonomy" id="1243002"/>
    <lineage>
        <taxon>Bacteria</taxon>
        <taxon>Pseudomonadati</taxon>
        <taxon>Pseudomonadota</taxon>
        <taxon>Gammaproteobacteria</taxon>
        <taxon>Vibrionales</taxon>
        <taxon>Vibrionaceae</taxon>
        <taxon>Vibrio</taxon>
    </lineage>
</organism>
<evidence type="ECO:0000256" key="4">
    <source>
        <dbReference type="ARBA" id="ARBA00022452"/>
    </source>
</evidence>
<dbReference type="Gene3D" id="2.40.170.10">
    <property type="entry name" value="Porin, LamB type"/>
    <property type="match status" value="1"/>
</dbReference>
<dbReference type="PANTHER" id="PTHR38762:SF1">
    <property type="entry name" value="CRYPTIC OUTER MEMBRANE PORIN BGLH-RELATED"/>
    <property type="match status" value="1"/>
</dbReference>
<feature type="signal peptide" evidence="10">
    <location>
        <begin position="1"/>
        <end position="30"/>
    </location>
</feature>
<evidence type="ECO:0000256" key="6">
    <source>
        <dbReference type="ARBA" id="ARBA00023065"/>
    </source>
</evidence>
<protein>
    <submittedName>
        <fullName evidence="11">Carbohydrate porin</fullName>
    </submittedName>
</protein>
<feature type="chain" id="PRO_5046515515" evidence="10">
    <location>
        <begin position="31"/>
        <end position="508"/>
    </location>
</feature>
<dbReference type="EMBL" id="JBHMEP010000001">
    <property type="protein sequence ID" value="MFB9133817.1"/>
    <property type="molecule type" value="Genomic_DNA"/>
</dbReference>
<reference evidence="11 12" key="1">
    <citation type="submission" date="2024-09" db="EMBL/GenBank/DDBJ databases">
        <authorList>
            <person name="Sun Q."/>
            <person name="Mori K."/>
        </authorList>
    </citation>
    <scope>NUCLEOTIDE SEQUENCE [LARGE SCALE GENOMIC DNA]</scope>
    <source>
        <strain evidence="11 12">CECT 8064</strain>
    </source>
</reference>
<keyword evidence="9" id="KW-0998">Cell outer membrane</keyword>
<dbReference type="InterPro" id="IPR003192">
    <property type="entry name" value="Porin_LamB"/>
</dbReference>
<dbReference type="InterPro" id="IPR036998">
    <property type="entry name" value="Porin_LamB_sf"/>
</dbReference>
<evidence type="ECO:0000313" key="11">
    <source>
        <dbReference type="EMBL" id="MFB9133817.1"/>
    </source>
</evidence>
<proteinExistence type="inferred from homology"/>
<keyword evidence="3" id="KW-0813">Transport</keyword>
<evidence type="ECO:0000256" key="5">
    <source>
        <dbReference type="ARBA" id="ARBA00022692"/>
    </source>
</evidence>
<dbReference type="InterPro" id="IPR050286">
    <property type="entry name" value="G_neg_Bact_CarbUptk_Porin"/>
</dbReference>
<evidence type="ECO:0000256" key="3">
    <source>
        <dbReference type="ARBA" id="ARBA00022448"/>
    </source>
</evidence>
<evidence type="ECO:0000256" key="8">
    <source>
        <dbReference type="ARBA" id="ARBA00023136"/>
    </source>
</evidence>
<comment type="similarity">
    <text evidence="2">Belongs to the porin LamB (TC 1.B.3) family.</text>
</comment>
<keyword evidence="5" id="KW-0812">Transmembrane</keyword>
<evidence type="ECO:0000256" key="2">
    <source>
        <dbReference type="ARBA" id="ARBA00007055"/>
    </source>
</evidence>
<keyword evidence="8" id="KW-0472">Membrane</keyword>
<gene>
    <name evidence="11" type="ORF">ACFFUV_02405</name>
</gene>